<evidence type="ECO:0000256" key="3">
    <source>
        <dbReference type="ARBA" id="ARBA00022801"/>
    </source>
</evidence>
<dbReference type="InterPro" id="IPR028090">
    <property type="entry name" value="JAB_dom_prok"/>
</dbReference>
<keyword evidence="2" id="KW-0479">Metal-binding</keyword>
<accession>A0ABU9DAH6</accession>
<keyword evidence="5" id="KW-0482">Metalloprotease</keyword>
<comment type="caution">
    <text evidence="7">The sequence shown here is derived from an EMBL/GenBank/DDBJ whole genome shotgun (WGS) entry which is preliminary data.</text>
</comment>
<dbReference type="PANTHER" id="PTHR34858:SF1">
    <property type="entry name" value="CYSO-CYSTEINE PEPTIDASE"/>
    <property type="match status" value="1"/>
</dbReference>
<dbReference type="PROSITE" id="PS50249">
    <property type="entry name" value="MPN"/>
    <property type="match status" value="1"/>
</dbReference>
<name>A0ABU9DAH6_9PROT</name>
<evidence type="ECO:0000256" key="5">
    <source>
        <dbReference type="ARBA" id="ARBA00023049"/>
    </source>
</evidence>
<dbReference type="InterPro" id="IPR051929">
    <property type="entry name" value="VirAsm_ModProt"/>
</dbReference>
<dbReference type="SMART" id="SM00232">
    <property type="entry name" value="JAB_MPN"/>
    <property type="match status" value="1"/>
</dbReference>
<dbReference type="CDD" id="cd08070">
    <property type="entry name" value="MPN_like"/>
    <property type="match status" value="1"/>
</dbReference>
<evidence type="ECO:0000256" key="2">
    <source>
        <dbReference type="ARBA" id="ARBA00022723"/>
    </source>
</evidence>
<dbReference type="InterPro" id="IPR037518">
    <property type="entry name" value="MPN"/>
</dbReference>
<proteinExistence type="predicted"/>
<protein>
    <submittedName>
        <fullName evidence="7">M67 family metallopeptidase</fullName>
    </submittedName>
</protein>
<keyword evidence="3" id="KW-0378">Hydrolase</keyword>
<gene>
    <name evidence="7" type="ORF">WOB96_09345</name>
</gene>
<evidence type="ECO:0000313" key="8">
    <source>
        <dbReference type="Proteomes" id="UP001446205"/>
    </source>
</evidence>
<reference evidence="7 8" key="1">
    <citation type="submission" date="2024-04" db="EMBL/GenBank/DDBJ databases">
        <authorList>
            <person name="Abashina T."/>
            <person name="Shaikin A."/>
        </authorList>
    </citation>
    <scope>NUCLEOTIDE SEQUENCE [LARGE SCALE GENOMIC DNA]</scope>
    <source>
        <strain evidence="7 8">AAFK</strain>
    </source>
</reference>
<dbReference type="InterPro" id="IPR000555">
    <property type="entry name" value="JAMM/MPN+_dom"/>
</dbReference>
<evidence type="ECO:0000313" key="7">
    <source>
        <dbReference type="EMBL" id="MEK8089971.1"/>
    </source>
</evidence>
<dbReference type="Gene3D" id="3.40.140.10">
    <property type="entry name" value="Cytidine Deaminase, domain 2"/>
    <property type="match status" value="1"/>
</dbReference>
<evidence type="ECO:0000259" key="6">
    <source>
        <dbReference type="PROSITE" id="PS50249"/>
    </source>
</evidence>
<organism evidence="7 8">
    <name type="scientific">Thermithiobacillus plumbiphilus</name>
    <dbReference type="NCBI Taxonomy" id="1729899"/>
    <lineage>
        <taxon>Bacteria</taxon>
        <taxon>Pseudomonadati</taxon>
        <taxon>Pseudomonadota</taxon>
        <taxon>Acidithiobacillia</taxon>
        <taxon>Acidithiobacillales</taxon>
        <taxon>Thermithiobacillaceae</taxon>
        <taxon>Thermithiobacillus</taxon>
    </lineage>
</organism>
<dbReference type="Proteomes" id="UP001446205">
    <property type="component" value="Unassembled WGS sequence"/>
</dbReference>
<keyword evidence="8" id="KW-1185">Reference proteome</keyword>
<dbReference type="PANTHER" id="PTHR34858">
    <property type="entry name" value="CYSO-CYSTEINE PEPTIDASE"/>
    <property type="match status" value="1"/>
</dbReference>
<keyword evidence="4" id="KW-0862">Zinc</keyword>
<evidence type="ECO:0000256" key="4">
    <source>
        <dbReference type="ARBA" id="ARBA00022833"/>
    </source>
</evidence>
<evidence type="ECO:0000256" key="1">
    <source>
        <dbReference type="ARBA" id="ARBA00022670"/>
    </source>
</evidence>
<dbReference type="SUPFAM" id="SSF102712">
    <property type="entry name" value="JAB1/MPN domain"/>
    <property type="match status" value="1"/>
</dbReference>
<dbReference type="EMBL" id="JBBPCO010000008">
    <property type="protein sequence ID" value="MEK8089971.1"/>
    <property type="molecule type" value="Genomic_DNA"/>
</dbReference>
<sequence>MIKLPRPLINELLMQAQRNAGEEICGLIGAREGEASTVYPVPNGLHDPQRFVMDEAGQIAAFKAMREAGETLFAIYHSHPGAAAYPSATDLAESAYPDAYYLIISLNTKGVLEMRGFRLRGEGVEELEVGLSSY</sequence>
<keyword evidence="1" id="KW-0645">Protease</keyword>
<feature type="domain" description="MPN" evidence="6">
    <location>
        <begin position="2"/>
        <end position="123"/>
    </location>
</feature>
<dbReference type="RefSeq" id="WP_341371029.1">
    <property type="nucleotide sequence ID" value="NZ_JBBPCO010000008.1"/>
</dbReference>
<dbReference type="Pfam" id="PF14464">
    <property type="entry name" value="Prok-JAB"/>
    <property type="match status" value="1"/>
</dbReference>